<reference evidence="12" key="1">
    <citation type="journal article" date="2020" name="Phytopathology">
        <title>Genome sequence of the chestnut blight fungus Cryphonectria parasitica EP155: A fundamental resource for an archetypical invasive plant pathogen.</title>
        <authorList>
            <person name="Crouch J.A."/>
            <person name="Dawe A."/>
            <person name="Aerts A."/>
            <person name="Barry K."/>
            <person name="Churchill A.C.L."/>
            <person name="Grimwood J."/>
            <person name="Hillman B."/>
            <person name="Milgroom M.G."/>
            <person name="Pangilinan J."/>
            <person name="Smith M."/>
            <person name="Salamov A."/>
            <person name="Schmutz J."/>
            <person name="Yadav J."/>
            <person name="Grigoriev I.V."/>
            <person name="Nuss D."/>
        </authorList>
    </citation>
    <scope>NUCLEOTIDE SEQUENCE</scope>
    <source>
        <strain evidence="12">EP155</strain>
    </source>
</reference>
<evidence type="ECO:0000313" key="13">
    <source>
        <dbReference type="Proteomes" id="UP000803844"/>
    </source>
</evidence>
<dbReference type="InterPro" id="IPR000743">
    <property type="entry name" value="Glyco_hydro_28"/>
</dbReference>
<evidence type="ECO:0000256" key="10">
    <source>
        <dbReference type="RuleBase" id="RU361169"/>
    </source>
</evidence>
<keyword evidence="3" id="KW-0964">Secreted</keyword>
<dbReference type="GO" id="GO:0004650">
    <property type="term" value="F:polygalacturonase activity"/>
    <property type="evidence" value="ECO:0007669"/>
    <property type="project" value="InterPro"/>
</dbReference>
<dbReference type="GeneID" id="63841413"/>
<dbReference type="Proteomes" id="UP000803844">
    <property type="component" value="Unassembled WGS sequence"/>
</dbReference>
<protein>
    <submittedName>
        <fullName evidence="12">Family 28 glycoside hydrolase</fullName>
    </submittedName>
</protein>
<keyword evidence="9" id="KW-0961">Cell wall biogenesis/degradation</keyword>
<evidence type="ECO:0000256" key="7">
    <source>
        <dbReference type="ARBA" id="ARBA00023180"/>
    </source>
</evidence>
<dbReference type="GO" id="GO:0005975">
    <property type="term" value="P:carbohydrate metabolic process"/>
    <property type="evidence" value="ECO:0007669"/>
    <property type="project" value="InterPro"/>
</dbReference>
<dbReference type="EMBL" id="MU032350">
    <property type="protein sequence ID" value="KAF3762874.1"/>
    <property type="molecule type" value="Genomic_DNA"/>
</dbReference>
<comment type="caution">
    <text evidence="12">The sequence shown here is derived from an EMBL/GenBank/DDBJ whole genome shotgun (WGS) entry which is preliminary data.</text>
</comment>
<dbReference type="PANTHER" id="PTHR31736:SF19">
    <property type="entry name" value="PECTIN LYASE SUPERFAMILY PROTEIN-RELATED"/>
    <property type="match status" value="1"/>
</dbReference>
<accession>A0A9P5CL22</accession>
<dbReference type="Gene3D" id="2.160.20.10">
    <property type="entry name" value="Single-stranded right-handed beta-helix, Pectin lyase-like"/>
    <property type="match status" value="1"/>
</dbReference>
<name>A0A9P5CL22_CRYP1</name>
<keyword evidence="8 10" id="KW-0326">Glycosidase</keyword>
<evidence type="ECO:0000256" key="4">
    <source>
        <dbReference type="ARBA" id="ARBA00022729"/>
    </source>
</evidence>
<dbReference type="GO" id="GO:0071555">
    <property type="term" value="P:cell wall organization"/>
    <property type="evidence" value="ECO:0007669"/>
    <property type="project" value="UniProtKB-KW"/>
</dbReference>
<dbReference type="OrthoDB" id="2268901at2759"/>
<gene>
    <name evidence="12" type="ORF">M406DRAFT_45704</name>
</gene>
<evidence type="ECO:0000256" key="9">
    <source>
        <dbReference type="ARBA" id="ARBA00023316"/>
    </source>
</evidence>
<evidence type="ECO:0000256" key="1">
    <source>
        <dbReference type="ARBA" id="ARBA00004613"/>
    </source>
</evidence>
<keyword evidence="7" id="KW-0325">Glycoprotein</keyword>
<evidence type="ECO:0000256" key="6">
    <source>
        <dbReference type="ARBA" id="ARBA00023157"/>
    </source>
</evidence>
<dbReference type="GO" id="GO:0005576">
    <property type="term" value="C:extracellular region"/>
    <property type="evidence" value="ECO:0007669"/>
    <property type="project" value="UniProtKB-SubCell"/>
</dbReference>
<dbReference type="AlphaFoldDB" id="A0A9P5CL22"/>
<keyword evidence="4 11" id="KW-0732">Signal</keyword>
<dbReference type="PANTHER" id="PTHR31736">
    <property type="match status" value="1"/>
</dbReference>
<evidence type="ECO:0000256" key="11">
    <source>
        <dbReference type="SAM" id="SignalP"/>
    </source>
</evidence>
<sequence>MAPRLLTTGLLATVSYILPVSAQLSGTVGPTTSTSAKAATKVCNIMDYGGVADATTDNSAAITSAWTDCASGGEVLIPAGDYGLETWVTLSGGSGVSINLEGIIYRTGTADGNMIGIEDSTDIEIYSATSAGAIQGYGYEFHKDGEYGARLMRCTKCVDFSIHDIILVDAPQFHLSLDTCSNGEVYNMIIHGGYEGGLDGIDVWGSNIWVHDIEVSNKDECVTVKDPSNNLLIEQVHCNWSGGCAMGSLASGIDISDIEYNYIYTHDSNQMYMIKSNGGNGTVKNLAFNNFMGHSNAYTLDFDTAWSSMDVVAGDGIDYSNITFSGWTGTCADGEERGPVKVNCPAEVPCDDITIEDFNVWTDSGSEVLYGCQNAYGTGACLVSGDANAAYTTTQTTDCPLSFSPVVDNELSTGYDISSSIPIPSMPASFYPGRAPISAILAGSSSATTAAAEAVAAASTTGAAAAATGGSARASSSAPVATSAAASSTSVASYTAAVTSAAQAKPSSGGHSGHGQGGWGGFFGKGSFEKAGVPGKRSAKLRY</sequence>
<dbReference type="SUPFAM" id="SSF51126">
    <property type="entry name" value="Pectin lyase-like"/>
    <property type="match status" value="1"/>
</dbReference>
<evidence type="ECO:0000256" key="3">
    <source>
        <dbReference type="ARBA" id="ARBA00022525"/>
    </source>
</evidence>
<keyword evidence="13" id="KW-1185">Reference proteome</keyword>
<evidence type="ECO:0000313" key="12">
    <source>
        <dbReference type="EMBL" id="KAF3762874.1"/>
    </source>
</evidence>
<dbReference type="RefSeq" id="XP_040773853.1">
    <property type="nucleotide sequence ID" value="XM_040924284.1"/>
</dbReference>
<dbReference type="InterPro" id="IPR011050">
    <property type="entry name" value="Pectin_lyase_fold/virulence"/>
</dbReference>
<feature type="chain" id="PRO_5040378214" evidence="11">
    <location>
        <begin position="23"/>
        <end position="543"/>
    </location>
</feature>
<comment type="similarity">
    <text evidence="2 10">Belongs to the glycosyl hydrolase 28 family.</text>
</comment>
<dbReference type="Pfam" id="PF00295">
    <property type="entry name" value="Glyco_hydro_28"/>
    <property type="match status" value="1"/>
</dbReference>
<dbReference type="InterPro" id="IPR012334">
    <property type="entry name" value="Pectin_lyas_fold"/>
</dbReference>
<evidence type="ECO:0000256" key="8">
    <source>
        <dbReference type="ARBA" id="ARBA00023295"/>
    </source>
</evidence>
<organism evidence="12 13">
    <name type="scientific">Cryphonectria parasitica (strain ATCC 38755 / EP155)</name>
    <dbReference type="NCBI Taxonomy" id="660469"/>
    <lineage>
        <taxon>Eukaryota</taxon>
        <taxon>Fungi</taxon>
        <taxon>Dikarya</taxon>
        <taxon>Ascomycota</taxon>
        <taxon>Pezizomycotina</taxon>
        <taxon>Sordariomycetes</taxon>
        <taxon>Sordariomycetidae</taxon>
        <taxon>Diaporthales</taxon>
        <taxon>Cryphonectriaceae</taxon>
        <taxon>Cryphonectria-Endothia species complex</taxon>
        <taxon>Cryphonectria</taxon>
    </lineage>
</organism>
<feature type="signal peptide" evidence="11">
    <location>
        <begin position="1"/>
        <end position="22"/>
    </location>
</feature>
<evidence type="ECO:0000256" key="2">
    <source>
        <dbReference type="ARBA" id="ARBA00008834"/>
    </source>
</evidence>
<keyword evidence="6" id="KW-1015">Disulfide bond</keyword>
<evidence type="ECO:0000256" key="5">
    <source>
        <dbReference type="ARBA" id="ARBA00022801"/>
    </source>
</evidence>
<dbReference type="GO" id="GO:0046576">
    <property type="term" value="F:rhamnogalacturonan alpha-L-rhamnopyranosyl-(1-&gt;4)-alpha-D-galactopyranosyluronide lyase activity"/>
    <property type="evidence" value="ECO:0007669"/>
    <property type="project" value="UniProtKB-ARBA"/>
</dbReference>
<proteinExistence type="inferred from homology"/>
<comment type="subcellular location">
    <subcellularLocation>
        <location evidence="1">Secreted</location>
    </subcellularLocation>
</comment>
<keyword evidence="5 10" id="KW-0378">Hydrolase</keyword>